<evidence type="ECO:0000313" key="1">
    <source>
        <dbReference type="EMBL" id="RRD90559.1"/>
    </source>
</evidence>
<organism evidence="1 2">
    <name type="scientific">Conchiformibius steedae</name>
    <dbReference type="NCBI Taxonomy" id="153493"/>
    <lineage>
        <taxon>Bacteria</taxon>
        <taxon>Pseudomonadati</taxon>
        <taxon>Pseudomonadota</taxon>
        <taxon>Betaproteobacteria</taxon>
        <taxon>Neisseriales</taxon>
        <taxon>Neisseriaceae</taxon>
        <taxon>Conchiformibius</taxon>
    </lineage>
</organism>
<keyword evidence="2" id="KW-1185">Reference proteome</keyword>
<reference evidence="1 2" key="1">
    <citation type="submission" date="2018-11" db="EMBL/GenBank/DDBJ databases">
        <title>Genomes From Bacteria Associated with the Canine Oral Cavity: a Test Case for Automated Genome-Based Taxonomic Assignment.</title>
        <authorList>
            <person name="Coil D.A."/>
            <person name="Jospin G."/>
            <person name="Darling A.E."/>
            <person name="Wallis C."/>
            <person name="Davis I.J."/>
            <person name="Harris S."/>
            <person name="Eisen J.A."/>
            <person name="Holcombe L.J."/>
            <person name="O'Flynn C."/>
        </authorList>
    </citation>
    <scope>NUCLEOTIDE SEQUENCE [LARGE SCALE GENOMIC DNA]</scope>
    <source>
        <strain evidence="1 2">COT-280</strain>
    </source>
</reference>
<evidence type="ECO:0000313" key="2">
    <source>
        <dbReference type="Proteomes" id="UP000269923"/>
    </source>
</evidence>
<dbReference type="EMBL" id="RQYC01000005">
    <property type="protein sequence ID" value="RRD90559.1"/>
    <property type="molecule type" value="Genomic_DNA"/>
</dbReference>
<dbReference type="Proteomes" id="UP000269923">
    <property type="component" value="Unassembled WGS sequence"/>
</dbReference>
<gene>
    <name evidence="1" type="ORF">EII21_04590</name>
</gene>
<protein>
    <submittedName>
        <fullName evidence="1">Uncharacterized protein</fullName>
    </submittedName>
</protein>
<name>A0A3P2A5B4_9NEIS</name>
<dbReference type="RefSeq" id="WP_124794445.1">
    <property type="nucleotide sequence ID" value="NZ_CP059563.1"/>
</dbReference>
<comment type="caution">
    <text evidence="1">The sequence shown here is derived from an EMBL/GenBank/DDBJ whole genome shotgun (WGS) entry which is preliminary data.</text>
</comment>
<dbReference type="STRING" id="1121352.GCA_000620925_01685"/>
<proteinExistence type="predicted"/>
<dbReference type="OrthoDB" id="8606854at2"/>
<accession>A0A3P2A5B4</accession>
<sequence length="175" mass="19698">MSRIVTLPVALYLLGHLLFGVLDNAADAFAAPADDKLSAWLQLFANGGMWLLLAFGTAALLQLQTHNKRGQIRSWNAARVLGMLLIFAFTLPSLPLWARAAWQWFTVGQSHIAFAPFSYLLAALCQPLLLAACVGALWRQWHLIRRLRHARATAFAPNTVYIPPTRTWKPWKLRR</sequence>
<dbReference type="AlphaFoldDB" id="A0A3P2A5B4"/>